<dbReference type="Pfam" id="PF14907">
    <property type="entry name" value="NTP_transf_5"/>
    <property type="match status" value="1"/>
</dbReference>
<proteinExistence type="predicted"/>
<reference evidence="1 2" key="1">
    <citation type="submission" date="2016-11" db="EMBL/GenBank/DDBJ databases">
        <authorList>
            <person name="Jaros S."/>
            <person name="Januszkiewicz K."/>
            <person name="Wedrychowicz H."/>
        </authorList>
    </citation>
    <scope>NUCLEOTIDE SEQUENCE [LARGE SCALE GENOMIC DNA]</scope>
    <source>
        <strain evidence="1 2">LMG 26898</strain>
    </source>
</reference>
<dbReference type="STRING" id="1190415.SAMN05216593_101556"/>
<gene>
    <name evidence="1" type="ORF">SAMN05216593_101556</name>
</gene>
<organism evidence="1 2">
    <name type="scientific">Pseudomonas asturiensis</name>
    <dbReference type="NCBI Taxonomy" id="1190415"/>
    <lineage>
        <taxon>Bacteria</taxon>
        <taxon>Pseudomonadati</taxon>
        <taxon>Pseudomonadota</taxon>
        <taxon>Gammaproteobacteria</taxon>
        <taxon>Pseudomonadales</taxon>
        <taxon>Pseudomonadaceae</taxon>
        <taxon>Pseudomonas</taxon>
    </lineage>
</organism>
<accession>A0A1M7JUB8</accession>
<dbReference type="AlphaFoldDB" id="A0A1M7JUB8"/>
<dbReference type="GO" id="GO:0016740">
    <property type="term" value="F:transferase activity"/>
    <property type="evidence" value="ECO:0007669"/>
    <property type="project" value="UniProtKB-KW"/>
</dbReference>
<sequence length="386" mass="42382">MLIRHSHPAASDAGDAAVAQPKSGDDLLQFTLWLMGFGPSDMPNTPPSASASASAFVRHHGIAGLLVSTRIDALDLPNSIALNNEQRRIALRSLQLGGTLKTLVAAFAARDLKPLALKGPVLALQAHGSLGARGGVDLDLMLDELKWPQALEVLHDLGYTLAPDQHLPLPAGTHELVLLHRTRPRVELHRRLLRQRHLLQHTDAMACDIDLQGTPVASLKPMHALAYLIAHANQHCFRRLIWLIDIHALLQRPDFDAAEAARQIKLSGTRAMLDACLTLLERFFGTQVASPLQQMRRPCRASKAMVDLATVAICNSLSDNEVAARLGPLKRVMLDVALQDTPKGRWNALAGWLSPTGKDSNWVILPRLLAFLYPAVRLYRLVMRSR</sequence>
<keyword evidence="1" id="KW-0808">Transferase</keyword>
<name>A0A1M7JUB8_9PSED</name>
<evidence type="ECO:0000313" key="1">
    <source>
        <dbReference type="EMBL" id="SHM56616.1"/>
    </source>
</evidence>
<evidence type="ECO:0000313" key="2">
    <source>
        <dbReference type="Proteomes" id="UP000183983"/>
    </source>
</evidence>
<protein>
    <submittedName>
        <fullName evidence="1">Uncharacterized nucleotidyltransferase</fullName>
    </submittedName>
</protein>
<dbReference type="Proteomes" id="UP000183983">
    <property type="component" value="Unassembled WGS sequence"/>
</dbReference>
<dbReference type="EMBL" id="FRDA01000001">
    <property type="protein sequence ID" value="SHM56616.1"/>
    <property type="molecule type" value="Genomic_DNA"/>
</dbReference>
<dbReference type="InterPro" id="IPR039498">
    <property type="entry name" value="NTP_transf_5"/>
</dbReference>